<sequence length="637" mass="69547">MPPTSWRVRNRQSANQSAFEETARVCLILRIKVGFDEAHEQSRASKGEPKLPSRRDALKLCLASCALSVPGHAEGPSLDREAAHSNLHDQTNRIDDTASRRDASCPSPADSSPAYTVTSRDDSIDVRTFGARGDGRTDDTAAIRAAVAQAFPTGRHVYLPAGRYLISDTLELSHRYSPNEGDIANNVIAVTLTGDGPHSTWLIWASDIPLNVARKPMVLLEGFVGLQRLTLTGGRKYSRASAHTPFFGVVCKGTCWRNVLQQVDIRYVAVCFSAGIAERYTTSRRRGIEIDPESGGIDLNVDFAQMRIANCEFRSEVVEFADGTWNPETLKDSHGRSLAEQCVALEVGRQQSVNIEFDNCVFDNSNSKALQTIRFANAGDVMFRNCLLSAPSISTVNTYAIQEETDSGGSNIYLDHCYLMGGVASLNTTQGTLRIRNSNGENVPPDTALNGVVDLVRVIGQGTTIDIDGFDIGRGNHLKQITLSHAEQLRDATTNPSGNTTAAYERRLYSLRNITGISKIRCGHETFAFSGRIEAVTSLLPDFTAALGKRRIPTSYMARSLDDSACRAGFVSTVQRGGQWMYSATLDAHNCIAWLVDVDATTCYDFSVDVHVELQRNGAPPAVSSTYALRFTTETDV</sequence>
<protein>
    <recommendedName>
        <fullName evidence="2">Rhamnogalacturonase A/B/Epimerase-like pectate lyase domain-containing protein</fullName>
    </recommendedName>
</protein>
<evidence type="ECO:0000259" key="2">
    <source>
        <dbReference type="Pfam" id="PF12708"/>
    </source>
</evidence>
<comment type="caution">
    <text evidence="3">The sequence shown here is derived from an EMBL/GenBank/DDBJ whole genome shotgun (WGS) entry which is preliminary data.</text>
</comment>
<dbReference type="Pfam" id="PF12708">
    <property type="entry name" value="Pect-lyase_RHGA_epim"/>
    <property type="match status" value="1"/>
</dbReference>
<dbReference type="Gene3D" id="2.160.20.10">
    <property type="entry name" value="Single-stranded right-handed beta-helix, Pectin lyase-like"/>
    <property type="match status" value="1"/>
</dbReference>
<organism evidence="3 4">
    <name type="scientific">Paraburkholderia bengalensis</name>
    <dbReference type="NCBI Taxonomy" id="2747562"/>
    <lineage>
        <taxon>Bacteria</taxon>
        <taxon>Pseudomonadati</taxon>
        <taxon>Pseudomonadota</taxon>
        <taxon>Betaproteobacteria</taxon>
        <taxon>Burkholderiales</taxon>
        <taxon>Burkholderiaceae</taxon>
        <taxon>Paraburkholderia</taxon>
    </lineage>
</organism>
<feature type="region of interest" description="Disordered" evidence="1">
    <location>
        <begin position="87"/>
        <end position="119"/>
    </location>
</feature>
<dbReference type="InterPro" id="IPR011050">
    <property type="entry name" value="Pectin_lyase_fold/virulence"/>
</dbReference>
<feature type="domain" description="Rhamnogalacturonase A/B/Epimerase-like pectate lyase" evidence="2">
    <location>
        <begin position="124"/>
        <end position="196"/>
    </location>
</feature>
<feature type="compositionally biased region" description="Low complexity" evidence="1">
    <location>
        <begin position="104"/>
        <end position="114"/>
    </location>
</feature>
<keyword evidence="4" id="KW-1185">Reference proteome</keyword>
<dbReference type="SUPFAM" id="SSF51126">
    <property type="entry name" value="Pectin lyase-like"/>
    <property type="match status" value="1"/>
</dbReference>
<dbReference type="InterPro" id="IPR012334">
    <property type="entry name" value="Pectin_lyas_fold"/>
</dbReference>
<evidence type="ECO:0000256" key="1">
    <source>
        <dbReference type="SAM" id="MobiDB-lite"/>
    </source>
</evidence>
<proteinExistence type="predicted"/>
<dbReference type="EMBL" id="JACFYJ010000001">
    <property type="protein sequence ID" value="MEI5995780.1"/>
    <property type="molecule type" value="Genomic_DNA"/>
</dbReference>
<dbReference type="Proteomes" id="UP001386437">
    <property type="component" value="Unassembled WGS sequence"/>
</dbReference>
<evidence type="ECO:0000313" key="4">
    <source>
        <dbReference type="Proteomes" id="UP001386437"/>
    </source>
</evidence>
<evidence type="ECO:0000313" key="3">
    <source>
        <dbReference type="EMBL" id="MEI5995780.1"/>
    </source>
</evidence>
<accession>A0ABU8IJJ7</accession>
<name>A0ABU8IJJ7_9BURK</name>
<dbReference type="InterPro" id="IPR024535">
    <property type="entry name" value="RHGA/B-epi-like_pectate_lyase"/>
</dbReference>
<gene>
    <name evidence="3" type="ORF">H3V53_00685</name>
</gene>
<reference evidence="3 4" key="1">
    <citation type="journal article" date="2022" name="Arch. Microbiol.">
        <title>Paraburkholderia bengalensis sp. nov. isolated from roots of Oryza sativa, IR64.</title>
        <authorList>
            <person name="Nag P."/>
            <person name="Mondal N."/>
            <person name="Sarkar J."/>
            <person name="Das S."/>
        </authorList>
    </citation>
    <scope>NUCLEOTIDE SEQUENCE [LARGE SCALE GENOMIC DNA]</scope>
    <source>
        <strain evidence="3 4">IR64_4_BI</strain>
    </source>
</reference>
<feature type="compositionally biased region" description="Basic and acidic residues" evidence="1">
    <location>
        <begin position="87"/>
        <end position="103"/>
    </location>
</feature>